<evidence type="ECO:0000256" key="7">
    <source>
        <dbReference type="SAM" id="Phobius"/>
    </source>
</evidence>
<feature type="transmembrane region" description="Helical" evidence="7">
    <location>
        <begin position="178"/>
        <end position="199"/>
    </location>
</feature>
<comment type="caution">
    <text evidence="9">The sequence shown here is derived from an EMBL/GenBank/DDBJ whole genome shotgun (WGS) entry which is preliminary data.</text>
</comment>
<evidence type="ECO:0000256" key="6">
    <source>
        <dbReference type="SAM" id="MobiDB-lite"/>
    </source>
</evidence>
<keyword evidence="2" id="KW-1003">Cell membrane</keyword>
<dbReference type="RefSeq" id="WP_324269766.1">
    <property type="nucleotide sequence ID" value="NZ_JAWLNX010000043.1"/>
</dbReference>
<dbReference type="SUPFAM" id="SSF103473">
    <property type="entry name" value="MFS general substrate transporter"/>
    <property type="match status" value="1"/>
</dbReference>
<feature type="transmembrane region" description="Helical" evidence="7">
    <location>
        <begin position="343"/>
        <end position="366"/>
    </location>
</feature>
<evidence type="ECO:0000313" key="9">
    <source>
        <dbReference type="EMBL" id="MEB3372346.1"/>
    </source>
</evidence>
<feature type="transmembrane region" description="Helical" evidence="7">
    <location>
        <begin position="309"/>
        <end position="331"/>
    </location>
</feature>
<dbReference type="InterPro" id="IPR011701">
    <property type="entry name" value="MFS"/>
</dbReference>
<accession>A0ABU6ALL2</accession>
<feature type="transmembrane region" description="Helical" evidence="7">
    <location>
        <begin position="148"/>
        <end position="166"/>
    </location>
</feature>
<dbReference type="InterPro" id="IPR036259">
    <property type="entry name" value="MFS_trans_sf"/>
</dbReference>
<dbReference type="InterPro" id="IPR020846">
    <property type="entry name" value="MFS_dom"/>
</dbReference>
<proteinExistence type="predicted"/>
<evidence type="ECO:0000256" key="4">
    <source>
        <dbReference type="ARBA" id="ARBA00022989"/>
    </source>
</evidence>
<sequence>MQREHRLKRDGRSSELSGRLPWAALLALALAGFVNIMTETMPAGLLPQIAAEIGVSEAAAGQWVTAYAAGTVAAAIPVAALTRGFRRKPLLLFAVSGFLVANTVTAATDSYLVAMVARTLAGAFSAVVWGMVAGYARHLVPQQMAGRAMAVAMVGTPLALSIGVPLGTFSGSIVGWRWTFAGMSLLSAMLIVWIIVAVPDRPGQPARTGSSLTEVLLIPGVAPVLTTTFLWLLAHNVLYTYIAPYAHSTGLGVRVDATLLAFGIAALAGIWFTGTTIDRGLRMLVLSGLTVFALGCLTLGLIGHLLVPYFLAIVAWGFTFGGAATQVQTALSDAAGSDGDLATSMLVTSFNLAIFAGGGLGGVVLGSLGASSFPWIVMALALCALVIAATARRHGFPPGPRHGTSNSAHSEFSSVGCTT</sequence>
<comment type="subcellular location">
    <subcellularLocation>
        <location evidence="1">Cell membrane</location>
        <topology evidence="1">Multi-pass membrane protein</topology>
    </subcellularLocation>
</comment>
<evidence type="ECO:0000256" key="2">
    <source>
        <dbReference type="ARBA" id="ARBA00022475"/>
    </source>
</evidence>
<feature type="transmembrane region" description="Helical" evidence="7">
    <location>
        <begin position="372"/>
        <end position="391"/>
    </location>
</feature>
<feature type="transmembrane region" description="Helical" evidence="7">
    <location>
        <begin position="211"/>
        <end position="233"/>
    </location>
</feature>
<evidence type="ECO:0000256" key="3">
    <source>
        <dbReference type="ARBA" id="ARBA00022692"/>
    </source>
</evidence>
<dbReference type="Proteomes" id="UP001327093">
    <property type="component" value="Unassembled WGS sequence"/>
</dbReference>
<name>A0ABU6ALL2_9PSEU</name>
<evidence type="ECO:0000256" key="1">
    <source>
        <dbReference type="ARBA" id="ARBA00004651"/>
    </source>
</evidence>
<evidence type="ECO:0000259" key="8">
    <source>
        <dbReference type="PROSITE" id="PS50850"/>
    </source>
</evidence>
<gene>
    <name evidence="9" type="ORF">R4I43_33590</name>
</gene>
<dbReference type="InterPro" id="IPR050189">
    <property type="entry name" value="MFS_Efflux_Transporters"/>
</dbReference>
<keyword evidence="10" id="KW-1185">Reference proteome</keyword>
<feature type="domain" description="Major facilitator superfamily (MFS) profile" evidence="8">
    <location>
        <begin position="24"/>
        <end position="396"/>
    </location>
</feature>
<feature type="transmembrane region" description="Helical" evidence="7">
    <location>
        <begin position="64"/>
        <end position="82"/>
    </location>
</feature>
<dbReference type="CDD" id="cd17324">
    <property type="entry name" value="MFS_NepI_like"/>
    <property type="match status" value="1"/>
</dbReference>
<feature type="transmembrane region" description="Helical" evidence="7">
    <location>
        <begin position="253"/>
        <end position="272"/>
    </location>
</feature>
<reference evidence="9 10" key="1">
    <citation type="submission" date="2023-10" db="EMBL/GenBank/DDBJ databases">
        <title>Saccharopolyspora sp. nov., isolated from mangrove soil.</title>
        <authorList>
            <person name="Lu Y."/>
            <person name="Liu W."/>
        </authorList>
    </citation>
    <scope>NUCLEOTIDE SEQUENCE [LARGE SCALE GENOMIC DNA]</scope>
    <source>
        <strain evidence="9 10">S2-29</strain>
    </source>
</reference>
<dbReference type="PANTHER" id="PTHR43124">
    <property type="entry name" value="PURINE EFFLUX PUMP PBUE"/>
    <property type="match status" value="1"/>
</dbReference>
<dbReference type="PROSITE" id="PS50850">
    <property type="entry name" value="MFS"/>
    <property type="match status" value="1"/>
</dbReference>
<dbReference type="PANTHER" id="PTHR43124:SF3">
    <property type="entry name" value="CHLORAMPHENICOL EFFLUX PUMP RV0191"/>
    <property type="match status" value="1"/>
</dbReference>
<dbReference type="Gene3D" id="1.20.1250.20">
    <property type="entry name" value="MFS general substrate transporter like domains"/>
    <property type="match status" value="1"/>
</dbReference>
<feature type="transmembrane region" description="Helical" evidence="7">
    <location>
        <begin position="113"/>
        <end position="136"/>
    </location>
</feature>
<feature type="compositionally biased region" description="Polar residues" evidence="6">
    <location>
        <begin position="403"/>
        <end position="419"/>
    </location>
</feature>
<keyword evidence="4 7" id="KW-1133">Transmembrane helix</keyword>
<keyword evidence="5 7" id="KW-0472">Membrane</keyword>
<organism evidence="9 10">
    <name type="scientific">Saccharopolyspora mangrovi</name>
    <dbReference type="NCBI Taxonomy" id="3082379"/>
    <lineage>
        <taxon>Bacteria</taxon>
        <taxon>Bacillati</taxon>
        <taxon>Actinomycetota</taxon>
        <taxon>Actinomycetes</taxon>
        <taxon>Pseudonocardiales</taxon>
        <taxon>Pseudonocardiaceae</taxon>
        <taxon>Saccharopolyspora</taxon>
    </lineage>
</organism>
<evidence type="ECO:0000256" key="5">
    <source>
        <dbReference type="ARBA" id="ARBA00023136"/>
    </source>
</evidence>
<evidence type="ECO:0000313" key="10">
    <source>
        <dbReference type="Proteomes" id="UP001327093"/>
    </source>
</evidence>
<protein>
    <submittedName>
        <fullName evidence="9">MFS transporter</fullName>
    </submittedName>
</protein>
<keyword evidence="3 7" id="KW-0812">Transmembrane</keyword>
<feature type="transmembrane region" description="Helical" evidence="7">
    <location>
        <begin position="20"/>
        <end position="38"/>
    </location>
</feature>
<dbReference type="Pfam" id="PF07690">
    <property type="entry name" value="MFS_1"/>
    <property type="match status" value="1"/>
</dbReference>
<feature type="transmembrane region" description="Helical" evidence="7">
    <location>
        <begin position="284"/>
        <end position="303"/>
    </location>
</feature>
<dbReference type="EMBL" id="JAWLNX010000043">
    <property type="protein sequence ID" value="MEB3372346.1"/>
    <property type="molecule type" value="Genomic_DNA"/>
</dbReference>
<feature type="region of interest" description="Disordered" evidence="6">
    <location>
        <begin position="398"/>
        <end position="419"/>
    </location>
</feature>